<organism evidence="1 2">
    <name type="scientific">Berkelbacteria bacterium GW2011_GWA1_39_10</name>
    <dbReference type="NCBI Taxonomy" id="1618332"/>
    <lineage>
        <taxon>Bacteria</taxon>
        <taxon>Candidatus Berkelbacteria</taxon>
    </lineage>
</organism>
<evidence type="ECO:0000313" key="1">
    <source>
        <dbReference type="EMBL" id="KKQ90852.1"/>
    </source>
</evidence>
<name>A0A0G0LIF3_9BACT</name>
<proteinExistence type="predicted"/>
<dbReference type="Proteomes" id="UP000033862">
    <property type="component" value="Unassembled WGS sequence"/>
</dbReference>
<protein>
    <submittedName>
        <fullName evidence="1">Uncharacterized protein</fullName>
    </submittedName>
</protein>
<sequence length="197" mass="23011">MTLKDLLLTREEIRIPNPDKPYFVCPIHPKIMQLPRETREDSEMDSEIARSVFPDIYPLFLENLLKQDVPPYALLFREQLLSSERTLFRDIPEGKGKPLFLPSFFCQEICRMDLSTSVHVYYRPMDDPETRIDSGLFAVSLDKAREYCGESFNDRGDYFSGHAHCFLTHNVEAYQASLVLLIWSILYHNELLRLAFA</sequence>
<comment type="caution">
    <text evidence="1">The sequence shown here is derived from an EMBL/GenBank/DDBJ whole genome shotgun (WGS) entry which is preliminary data.</text>
</comment>
<gene>
    <name evidence="1" type="ORF">UT15_C0003G0027</name>
</gene>
<evidence type="ECO:0000313" key="2">
    <source>
        <dbReference type="Proteomes" id="UP000033862"/>
    </source>
</evidence>
<dbReference type="STRING" id="1618332.UT15_C0003G0027"/>
<dbReference type="EMBL" id="LBVS01000003">
    <property type="protein sequence ID" value="KKQ90852.1"/>
    <property type="molecule type" value="Genomic_DNA"/>
</dbReference>
<accession>A0A0G0LIF3</accession>
<reference evidence="1 2" key="1">
    <citation type="journal article" date="2015" name="Nature">
        <title>rRNA introns, odd ribosomes, and small enigmatic genomes across a large radiation of phyla.</title>
        <authorList>
            <person name="Brown C.T."/>
            <person name="Hug L.A."/>
            <person name="Thomas B.C."/>
            <person name="Sharon I."/>
            <person name="Castelle C.J."/>
            <person name="Singh A."/>
            <person name="Wilkins M.J."/>
            <person name="Williams K.H."/>
            <person name="Banfield J.F."/>
        </authorList>
    </citation>
    <scope>NUCLEOTIDE SEQUENCE [LARGE SCALE GENOMIC DNA]</scope>
</reference>
<dbReference type="AlphaFoldDB" id="A0A0G0LIF3"/>